<accession>A0A7X0IZ41</accession>
<organism evidence="4 5">
    <name type="scientific">Pedobacter cryoconitis</name>
    <dbReference type="NCBI Taxonomy" id="188932"/>
    <lineage>
        <taxon>Bacteria</taxon>
        <taxon>Pseudomonadati</taxon>
        <taxon>Bacteroidota</taxon>
        <taxon>Sphingobacteriia</taxon>
        <taxon>Sphingobacteriales</taxon>
        <taxon>Sphingobacteriaceae</taxon>
        <taxon>Pedobacter</taxon>
    </lineage>
</organism>
<dbReference type="GO" id="GO:0016757">
    <property type="term" value="F:glycosyltransferase activity"/>
    <property type="evidence" value="ECO:0007669"/>
    <property type="project" value="UniProtKB-KW"/>
</dbReference>
<proteinExistence type="predicted"/>
<dbReference type="AlphaFoldDB" id="A0A7X0IZ41"/>
<sequence length="294" mass="33893">MNKNNNISIVVASDNHYAILIAALLKSIDLNHKTEEHIDFHIIDDGISAKFKTQLNSIVDPARITIKWFKSKEIIPADIVIPVDSSAFPLTVYLRVFSPYVVDQDVDKLIYLDVDTIVQDDISKLWHTSLGDYTVGAIQDVGKTVDCQWGGIPNHLELGLAPDTKYFNSGVLMINAKKWREEQISGQVIKALSTYKEHVRLADQYGLNVVLANKWKELDPNWNWFAFADNDSPSIVHFLDIKPIFTSYNSKEVYRQEFFRYLSLTPWKNFKPISGNQRHFRKIYNKIKKVFLKM</sequence>
<reference evidence="4 5" key="1">
    <citation type="submission" date="2020-08" db="EMBL/GenBank/DDBJ databases">
        <title>Genomic Encyclopedia of Type Strains, Phase IV (KMG-V): Genome sequencing to study the core and pangenomes of soil and plant-associated prokaryotes.</title>
        <authorList>
            <person name="Whitman W."/>
        </authorList>
    </citation>
    <scope>NUCLEOTIDE SEQUENCE [LARGE SCALE GENOMIC DNA]</scope>
    <source>
        <strain evidence="4 5">M2T3</strain>
    </source>
</reference>
<gene>
    <name evidence="4" type="ORF">HDF25_000235</name>
</gene>
<dbReference type="SUPFAM" id="SSF53448">
    <property type="entry name" value="Nucleotide-diphospho-sugar transferases"/>
    <property type="match status" value="1"/>
</dbReference>
<dbReference type="InterPro" id="IPR002495">
    <property type="entry name" value="Glyco_trans_8"/>
</dbReference>
<evidence type="ECO:0000313" key="5">
    <source>
        <dbReference type="Proteomes" id="UP000521017"/>
    </source>
</evidence>
<keyword evidence="3" id="KW-0479">Metal-binding</keyword>
<keyword evidence="2 4" id="KW-0808">Transferase</keyword>
<dbReference type="Gene3D" id="3.90.550.10">
    <property type="entry name" value="Spore Coat Polysaccharide Biosynthesis Protein SpsA, Chain A"/>
    <property type="match status" value="1"/>
</dbReference>
<dbReference type="EMBL" id="JACHCC010000001">
    <property type="protein sequence ID" value="MBB6498111.1"/>
    <property type="molecule type" value="Genomic_DNA"/>
</dbReference>
<protein>
    <submittedName>
        <fullName evidence="4">Lipopolysaccharide biosynthesis glycosyltransferase</fullName>
    </submittedName>
</protein>
<evidence type="ECO:0000256" key="3">
    <source>
        <dbReference type="ARBA" id="ARBA00022723"/>
    </source>
</evidence>
<dbReference type="PANTHER" id="PTHR13778">
    <property type="entry name" value="GLYCOSYLTRANSFERASE 8 DOMAIN-CONTAINING PROTEIN"/>
    <property type="match status" value="1"/>
</dbReference>
<dbReference type="Proteomes" id="UP000521017">
    <property type="component" value="Unassembled WGS sequence"/>
</dbReference>
<dbReference type="GO" id="GO:0046872">
    <property type="term" value="F:metal ion binding"/>
    <property type="evidence" value="ECO:0007669"/>
    <property type="project" value="UniProtKB-KW"/>
</dbReference>
<dbReference type="RefSeq" id="WP_184621932.1">
    <property type="nucleotide sequence ID" value="NZ_JACHCC010000001.1"/>
</dbReference>
<comment type="caution">
    <text evidence="4">The sequence shown here is derived from an EMBL/GenBank/DDBJ whole genome shotgun (WGS) entry which is preliminary data.</text>
</comment>
<dbReference type="InterPro" id="IPR050748">
    <property type="entry name" value="Glycosyltrans_8_dom-fam"/>
</dbReference>
<evidence type="ECO:0000256" key="1">
    <source>
        <dbReference type="ARBA" id="ARBA00022676"/>
    </source>
</evidence>
<name>A0A7X0IZ41_9SPHI</name>
<dbReference type="PANTHER" id="PTHR13778:SF47">
    <property type="entry name" value="LIPOPOLYSACCHARIDE 1,3-GALACTOSYLTRANSFERASE"/>
    <property type="match status" value="1"/>
</dbReference>
<dbReference type="InterPro" id="IPR029044">
    <property type="entry name" value="Nucleotide-diphossugar_trans"/>
</dbReference>
<keyword evidence="1" id="KW-0328">Glycosyltransferase</keyword>
<evidence type="ECO:0000313" key="4">
    <source>
        <dbReference type="EMBL" id="MBB6498111.1"/>
    </source>
</evidence>
<dbReference type="CDD" id="cd04194">
    <property type="entry name" value="GT8_A4GalT_like"/>
    <property type="match status" value="1"/>
</dbReference>
<evidence type="ECO:0000256" key="2">
    <source>
        <dbReference type="ARBA" id="ARBA00022679"/>
    </source>
</evidence>
<dbReference type="Pfam" id="PF01501">
    <property type="entry name" value="Glyco_transf_8"/>
    <property type="match status" value="1"/>
</dbReference>